<feature type="compositionally biased region" description="Basic and acidic residues" evidence="1">
    <location>
        <begin position="73"/>
        <end position="90"/>
    </location>
</feature>
<gene>
    <name evidence="2" type="ORF">V5E97_31730</name>
</gene>
<proteinExistence type="predicted"/>
<reference evidence="2" key="1">
    <citation type="submission" date="2024-05" db="EMBL/GenBank/DDBJ databases">
        <title>Planctomycetes of the genus Singulisphaera possess chitinolytic capabilities.</title>
        <authorList>
            <person name="Ivanova A."/>
        </authorList>
    </citation>
    <scope>NUCLEOTIDE SEQUENCE</scope>
    <source>
        <strain evidence="2">Ch08T</strain>
    </source>
</reference>
<sequence length="138" mass="14468">MREAPLGLGCRGAGRSYVDGHPDDTAGDQMGEDQRGQDDPQVVPLPACGVEHGIGGVVVAPGSQAGGLPDLADGMRAKADDPTGDQRLEGGVDLGMEDIAERLYQRGKAGDKLIHRADLRALPDPGVLEHPPEYRPRA</sequence>
<protein>
    <submittedName>
        <fullName evidence="2">Uncharacterized protein</fullName>
    </submittedName>
</protein>
<dbReference type="AlphaFoldDB" id="A0AAU7CCQ1"/>
<evidence type="ECO:0000313" key="2">
    <source>
        <dbReference type="EMBL" id="XBH02848.1"/>
    </source>
</evidence>
<dbReference type="RefSeq" id="WP_406695589.1">
    <property type="nucleotide sequence ID" value="NZ_CP155447.1"/>
</dbReference>
<name>A0AAU7CCQ1_9BACT</name>
<dbReference type="EMBL" id="CP155447">
    <property type="protein sequence ID" value="XBH02848.1"/>
    <property type="molecule type" value="Genomic_DNA"/>
</dbReference>
<organism evidence="2">
    <name type="scientific">Singulisphaera sp. Ch08</name>
    <dbReference type="NCBI Taxonomy" id="3120278"/>
    <lineage>
        <taxon>Bacteria</taxon>
        <taxon>Pseudomonadati</taxon>
        <taxon>Planctomycetota</taxon>
        <taxon>Planctomycetia</taxon>
        <taxon>Isosphaerales</taxon>
        <taxon>Isosphaeraceae</taxon>
        <taxon>Singulisphaera</taxon>
    </lineage>
</organism>
<feature type="region of interest" description="Disordered" evidence="1">
    <location>
        <begin position="1"/>
        <end position="42"/>
    </location>
</feature>
<evidence type="ECO:0000256" key="1">
    <source>
        <dbReference type="SAM" id="MobiDB-lite"/>
    </source>
</evidence>
<accession>A0AAU7CCQ1</accession>
<feature type="region of interest" description="Disordered" evidence="1">
    <location>
        <begin position="69"/>
        <end position="90"/>
    </location>
</feature>